<feature type="active site" description="Charge relay system" evidence="8">
    <location>
        <position position="749"/>
    </location>
</feature>
<dbReference type="Gene3D" id="3.30.750.44">
    <property type="match status" value="1"/>
</dbReference>
<evidence type="ECO:0000259" key="12">
    <source>
        <dbReference type="SMART" id="SM00245"/>
    </source>
</evidence>
<comment type="similarity">
    <text evidence="2 7">Belongs to the peptidase S41B family.</text>
</comment>
<evidence type="ECO:0000256" key="11">
    <source>
        <dbReference type="SAM" id="SignalP"/>
    </source>
</evidence>
<dbReference type="GO" id="GO:0005737">
    <property type="term" value="C:cytoplasm"/>
    <property type="evidence" value="ECO:0007669"/>
    <property type="project" value="UniProtKB-SubCell"/>
</dbReference>
<dbReference type="Gene3D" id="2.30.42.10">
    <property type="match status" value="1"/>
</dbReference>
<evidence type="ECO:0000256" key="9">
    <source>
        <dbReference type="PIRSR" id="PIRSR036421-3"/>
    </source>
</evidence>
<protein>
    <recommendedName>
        <fullName evidence="7">Tricorn protease homolog</fullName>
        <ecNumber evidence="7">3.4.21.-</ecNumber>
    </recommendedName>
</protein>
<proteinExistence type="inferred from homology"/>
<gene>
    <name evidence="13" type="ORF">IPO85_20560</name>
</gene>
<feature type="signal peptide" evidence="11">
    <location>
        <begin position="1"/>
        <end position="18"/>
    </location>
</feature>
<keyword evidence="6 7" id="KW-0720">Serine protease</keyword>
<keyword evidence="3 7" id="KW-0963">Cytoplasm</keyword>
<evidence type="ECO:0000256" key="3">
    <source>
        <dbReference type="ARBA" id="ARBA00022490"/>
    </source>
</evidence>
<comment type="function">
    <text evidence="7">Degrades oligopeptides.</text>
</comment>
<dbReference type="Gene3D" id="3.90.226.10">
    <property type="entry name" value="2-enoyl-CoA Hydratase, Chain A, domain 1"/>
    <property type="match status" value="1"/>
</dbReference>
<dbReference type="InterPro" id="IPR036034">
    <property type="entry name" value="PDZ_sf"/>
</dbReference>
<evidence type="ECO:0000256" key="4">
    <source>
        <dbReference type="ARBA" id="ARBA00022670"/>
    </source>
</evidence>
<name>A0A9D7XGL9_9BACT</name>
<dbReference type="InterPro" id="IPR015943">
    <property type="entry name" value="WD40/YVTN_repeat-like_dom_sf"/>
</dbReference>
<dbReference type="Proteomes" id="UP000808349">
    <property type="component" value="Unassembled WGS sequence"/>
</dbReference>
<dbReference type="Pfam" id="PF14684">
    <property type="entry name" value="Tricorn_C1"/>
    <property type="match status" value="1"/>
</dbReference>
<keyword evidence="4 7" id="KW-0645">Protease</keyword>
<dbReference type="SMART" id="SM00245">
    <property type="entry name" value="TSPc"/>
    <property type="match status" value="1"/>
</dbReference>
<evidence type="ECO:0000313" key="13">
    <source>
        <dbReference type="EMBL" id="MBK9719861.1"/>
    </source>
</evidence>
<dbReference type="Pfam" id="PF03572">
    <property type="entry name" value="Peptidase_S41"/>
    <property type="match status" value="1"/>
</dbReference>
<dbReference type="CDD" id="cd07562">
    <property type="entry name" value="Peptidase_S41_TRI"/>
    <property type="match status" value="1"/>
</dbReference>
<reference evidence="13 14" key="1">
    <citation type="submission" date="2020-10" db="EMBL/GenBank/DDBJ databases">
        <title>Connecting structure to function with the recovery of over 1000 high-quality activated sludge metagenome-assembled genomes encoding full-length rRNA genes using long-read sequencing.</title>
        <authorList>
            <person name="Singleton C.M."/>
            <person name="Petriglieri F."/>
            <person name="Kristensen J.M."/>
            <person name="Kirkegaard R.H."/>
            <person name="Michaelsen T.Y."/>
            <person name="Andersen M.H."/>
            <person name="Karst S.M."/>
            <person name="Dueholm M.S."/>
            <person name="Nielsen P.H."/>
            <person name="Albertsen M."/>
        </authorList>
    </citation>
    <scope>NUCLEOTIDE SEQUENCE [LARGE SCALE GENOMIC DNA]</scope>
    <source>
        <strain evidence="13">Ribe_18-Q3-R11-54_BAT3C.373</strain>
    </source>
</reference>
<evidence type="ECO:0000256" key="2">
    <source>
        <dbReference type="ARBA" id="ARBA00008524"/>
    </source>
</evidence>
<evidence type="ECO:0000256" key="7">
    <source>
        <dbReference type="PIRNR" id="PIRNR036421"/>
    </source>
</evidence>
<feature type="chain" id="PRO_5039601238" description="Tricorn protease homolog" evidence="11">
    <location>
        <begin position="19"/>
        <end position="1083"/>
    </location>
</feature>
<dbReference type="InterPro" id="IPR028204">
    <property type="entry name" value="Tricorn_C1"/>
</dbReference>
<dbReference type="GO" id="GO:0006508">
    <property type="term" value="P:proteolysis"/>
    <property type="evidence" value="ECO:0007669"/>
    <property type="project" value="UniProtKB-UniRule"/>
</dbReference>
<dbReference type="PANTHER" id="PTHR43253:SF1">
    <property type="entry name" value="TRICORN PROTEASE HOMOLOG 2-RELATED"/>
    <property type="match status" value="1"/>
</dbReference>
<dbReference type="PIRSF" id="PIRSF036421">
    <property type="entry name" value="Tricorn_protease"/>
    <property type="match status" value="1"/>
</dbReference>
<feature type="region of interest" description="Disordered" evidence="10">
    <location>
        <begin position="545"/>
        <end position="575"/>
    </location>
</feature>
<dbReference type="Gene3D" id="2.130.10.10">
    <property type="entry name" value="YVTN repeat-like/Quinoprotein amine dehydrogenase"/>
    <property type="match status" value="1"/>
</dbReference>
<dbReference type="InterPro" id="IPR029045">
    <property type="entry name" value="ClpP/crotonase-like_dom_sf"/>
</dbReference>
<dbReference type="Pfam" id="PF26550">
    <property type="entry name" value="Tricorn_2nd"/>
    <property type="match status" value="1"/>
</dbReference>
<evidence type="ECO:0000256" key="6">
    <source>
        <dbReference type="ARBA" id="ARBA00022825"/>
    </source>
</evidence>
<evidence type="ECO:0000256" key="5">
    <source>
        <dbReference type="ARBA" id="ARBA00022801"/>
    </source>
</evidence>
<dbReference type="PANTHER" id="PTHR43253">
    <property type="entry name" value="TRICORN PROTEASE HOMOLOG 2-RELATED"/>
    <property type="match status" value="1"/>
</dbReference>
<dbReference type="AlphaFoldDB" id="A0A9D7XGL9"/>
<organism evidence="13 14">
    <name type="scientific">Candidatus Defluviibacterium haderslevense</name>
    <dbReference type="NCBI Taxonomy" id="2981993"/>
    <lineage>
        <taxon>Bacteria</taxon>
        <taxon>Pseudomonadati</taxon>
        <taxon>Bacteroidota</taxon>
        <taxon>Saprospiria</taxon>
        <taxon>Saprospirales</taxon>
        <taxon>Saprospiraceae</taxon>
        <taxon>Candidatus Defluviibacterium</taxon>
    </lineage>
</organism>
<dbReference type="SUPFAM" id="SSF82171">
    <property type="entry name" value="DPP6 N-terminal domain-like"/>
    <property type="match status" value="2"/>
</dbReference>
<evidence type="ECO:0000256" key="10">
    <source>
        <dbReference type="SAM" id="MobiDB-lite"/>
    </source>
</evidence>
<feature type="active site" description="Nucleophile" evidence="8">
    <location>
        <position position="972"/>
    </location>
</feature>
<feature type="active site" description="Charge relay system" evidence="8">
    <location>
        <position position="1031"/>
    </location>
</feature>
<comment type="caution">
    <text evidence="13">The sequence shown here is derived from an EMBL/GenBank/DDBJ whole genome shotgun (WGS) entry which is preliminary data.</text>
</comment>
<keyword evidence="5 7" id="KW-0378">Hydrolase</keyword>
<dbReference type="EC" id="3.4.21.-" evidence="7"/>
<dbReference type="EMBL" id="JADKFW010000021">
    <property type="protein sequence ID" value="MBK9719861.1"/>
    <property type="molecule type" value="Genomic_DNA"/>
</dbReference>
<evidence type="ECO:0000256" key="8">
    <source>
        <dbReference type="PIRSR" id="PIRSR036421-1"/>
    </source>
</evidence>
<dbReference type="Pfam" id="PF14685">
    <property type="entry name" value="PDZ_Tricorn"/>
    <property type="match status" value="1"/>
</dbReference>
<feature type="domain" description="Tail specific protease" evidence="12">
    <location>
        <begin position="849"/>
        <end position="1042"/>
    </location>
</feature>
<sequence>MKQITILFFLSLTFNLLAQEARLLRFPTSHDNRIVFSYTGDLYTVNTSGGVARKLTNHNGQEIFARFSPDGKTIAFTGQYDGNSEIYTIPSEGGIPSRITYTPTLNRDDVSDRMGPNNICMTWRDNESLVLRTRSTDWNDWKGQLFLAKTNGAPLEQLPFPQGGFCSYSPDKSKIAYNRVFREFRTWKRYRGGQADEIWIYDFNTHQTIKITDNDAQDIIPMWSGNKIYYISDRDARMNIFCYDLISKTTKKITTFKDFDVKFPSIGDQYLVFENGGYIYKLDLKTDKFEKVNITLQEDFAIGRNKYVSAKENIENWELGSDGNRAVFIARGDIFTVPVKNGVIRNLTNTSGVHERSATWSPDGKNIAYISDATGEDEVYIVDPMGNSKPVQLTRKSDNYKYGLSWSPDSKKVAYSNRKQEVYYVDITSKESTLVIANPVGEITDFNWSPDSKYLTYTNPIRKGNSVINVYSLAEKKNYPVTDSWFDSYSPSFSSDGKYLYFVSQRTFAPSYNFVEWNYAYFDLAKIYYLTLRNDVKNPFEPKSDEVAVKEEKKEEKKEDKKDDSKKTEDKKTVESSKNIDFDQIAGRIGEIPGSAGNYFGISSIGDKIYYFKSSMGNKNKMYFYDLVAQKETEIGDLSGYSFSADNKKMMTSSNSNYYILDIPTGKVNLETPLNLSDMKVMVDRKAEWNQIYYECWRQMRDFFYDPNMHGVDWEGLKKNYATLLPYVNQRQDLTYIIGELIGELNIGHAYVGGGDYVKADRVNMGLLGARLAKDPSGYYKITKIFKGQNWDRVTRSPLTEIGVNAKEGDYIIAINGTKTSDVVNINQLLIATADKQVKLTLNSKPSEDGSRVVTVVPTNDEQKLIYYNWVEENYEKVNKATNGRVGYLHIPNMGSEGLNEFVKHFYAQLSKEALIVDDRGNGGGNVSPHIIERLRREPVQVTLMRNSMPAFEPNEQIIGPKVALVDEWSASDGDIFAYRFRKHNLGPIIGKRTWGGVVGIRGSLPLVDGGYLNRPEFARYNTDGTKWEIEGHGVDPDIVVDLDPYKTFNGEDAQLDKAIEVILAAMKNKSYKEPPPPAYPKK</sequence>
<comment type="subcellular location">
    <subcellularLocation>
        <location evidence="1 7">Cytoplasm</location>
    </subcellularLocation>
</comment>
<feature type="site" description="Transition state stabilizer; via amide nitrogen" evidence="9">
    <location>
        <position position="973"/>
    </location>
</feature>
<dbReference type="GO" id="GO:0008236">
    <property type="term" value="F:serine-type peptidase activity"/>
    <property type="evidence" value="ECO:0007669"/>
    <property type="project" value="UniProtKB-UniRule"/>
</dbReference>
<accession>A0A9D7XGL9</accession>
<evidence type="ECO:0000313" key="14">
    <source>
        <dbReference type="Proteomes" id="UP000808349"/>
    </source>
</evidence>
<dbReference type="InterPro" id="IPR012393">
    <property type="entry name" value="Tricorn_protease"/>
</dbReference>
<dbReference type="SUPFAM" id="SSF50156">
    <property type="entry name" value="PDZ domain-like"/>
    <property type="match status" value="1"/>
</dbReference>
<dbReference type="SUPFAM" id="SSF52096">
    <property type="entry name" value="ClpP/crotonase"/>
    <property type="match status" value="1"/>
</dbReference>
<keyword evidence="11" id="KW-0732">Signal</keyword>
<dbReference type="InterPro" id="IPR005151">
    <property type="entry name" value="Tail-specific_protease"/>
</dbReference>
<dbReference type="InterPro" id="IPR029414">
    <property type="entry name" value="Tricorn_PDZ"/>
</dbReference>
<evidence type="ECO:0000256" key="1">
    <source>
        <dbReference type="ARBA" id="ARBA00004496"/>
    </source>
</evidence>
<dbReference type="Gene3D" id="2.120.10.60">
    <property type="entry name" value="Tricorn protease N-terminal domain"/>
    <property type="match status" value="1"/>
</dbReference>
<dbReference type="Pfam" id="PF26549">
    <property type="entry name" value="Tricorn_N"/>
    <property type="match status" value="1"/>
</dbReference>